<protein>
    <recommendedName>
        <fullName evidence="3">Septum site-determining protein MinC</fullName>
    </recommendedName>
</protein>
<dbReference type="GeneID" id="83014386"/>
<comment type="caution">
    <text evidence="1">The sequence shown here is derived from an EMBL/GenBank/DDBJ whole genome shotgun (WGS) entry which is preliminary data.</text>
</comment>
<evidence type="ECO:0008006" key="3">
    <source>
        <dbReference type="Google" id="ProtNLM"/>
    </source>
</evidence>
<keyword evidence="2" id="KW-1185">Reference proteome</keyword>
<reference evidence="1 2" key="1">
    <citation type="submission" date="2018-08" db="EMBL/GenBank/DDBJ databases">
        <title>A genome reference for cultivated species of the human gut microbiota.</title>
        <authorList>
            <person name="Zou Y."/>
            <person name="Xue W."/>
            <person name="Luo G."/>
        </authorList>
    </citation>
    <scope>NUCLEOTIDE SEQUENCE [LARGE SCALE GENOMIC DNA]</scope>
    <source>
        <strain evidence="1 2">AF24-29</strain>
    </source>
</reference>
<proteinExistence type="predicted"/>
<evidence type="ECO:0000313" key="1">
    <source>
        <dbReference type="EMBL" id="RGR76347.1"/>
    </source>
</evidence>
<gene>
    <name evidence="1" type="ORF">DWY25_03050</name>
</gene>
<accession>A0A412G664</accession>
<sequence length="192" mass="21466">MGTVKIIGQNSGLTIRMDCRQWQDQAVELEAKLRLLKTRDGHPAEVFFDSDPGAERLKQLFEILQATGCVCRGLYIQKKPEVPGNLTVIREPLRAGEPIQLEGAAVLLHDVRQPIQIEMRGSGPLIVLGTVAGQIRLLDPACQLIAMGLDHARVKISDSDWQNLTNFAKVCVYYENQRCMSLSLKEEEVWQG</sequence>
<name>A0A412G664_9FIRM</name>
<dbReference type="AlphaFoldDB" id="A0A412G664"/>
<organism evidence="1 2">
    <name type="scientific">Holdemania filiformis</name>
    <dbReference type="NCBI Taxonomy" id="61171"/>
    <lineage>
        <taxon>Bacteria</taxon>
        <taxon>Bacillati</taxon>
        <taxon>Bacillota</taxon>
        <taxon>Erysipelotrichia</taxon>
        <taxon>Erysipelotrichales</taxon>
        <taxon>Erysipelotrichaceae</taxon>
        <taxon>Holdemania</taxon>
    </lineage>
</organism>
<dbReference type="EMBL" id="QRUP01000002">
    <property type="protein sequence ID" value="RGR76347.1"/>
    <property type="molecule type" value="Genomic_DNA"/>
</dbReference>
<evidence type="ECO:0000313" key="2">
    <source>
        <dbReference type="Proteomes" id="UP000284178"/>
    </source>
</evidence>
<dbReference type="RefSeq" id="WP_117893494.1">
    <property type="nucleotide sequence ID" value="NZ_CABJCV010000002.1"/>
</dbReference>
<dbReference type="Proteomes" id="UP000284178">
    <property type="component" value="Unassembled WGS sequence"/>
</dbReference>